<feature type="coiled-coil region" evidence="1">
    <location>
        <begin position="1"/>
        <end position="28"/>
    </location>
</feature>
<evidence type="ECO:0000256" key="1">
    <source>
        <dbReference type="SAM" id="Coils"/>
    </source>
</evidence>
<reference evidence="2" key="1">
    <citation type="journal article" date="2015" name="Nature">
        <title>Complex archaea that bridge the gap between prokaryotes and eukaryotes.</title>
        <authorList>
            <person name="Spang A."/>
            <person name="Saw J.H."/>
            <person name="Jorgensen S.L."/>
            <person name="Zaremba-Niedzwiedzka K."/>
            <person name="Martijn J."/>
            <person name="Lind A.E."/>
            <person name="van Eijk R."/>
            <person name="Schleper C."/>
            <person name="Guy L."/>
            <person name="Ettema T.J."/>
        </authorList>
    </citation>
    <scope>NUCLEOTIDE SEQUENCE</scope>
</reference>
<name>A0A0F9V6Z7_9ZZZZ</name>
<accession>A0A0F9V6Z7</accession>
<gene>
    <name evidence="2" type="ORF">LCGC14_0442610</name>
</gene>
<organism evidence="2">
    <name type="scientific">marine sediment metagenome</name>
    <dbReference type="NCBI Taxonomy" id="412755"/>
    <lineage>
        <taxon>unclassified sequences</taxon>
        <taxon>metagenomes</taxon>
        <taxon>ecological metagenomes</taxon>
    </lineage>
</organism>
<dbReference type="EMBL" id="LAZR01000429">
    <property type="protein sequence ID" value="KKN69266.1"/>
    <property type="molecule type" value="Genomic_DNA"/>
</dbReference>
<proteinExistence type="predicted"/>
<sequence>MTSKRQAIDDAKATLKTAKADAAKEDERIVKARDGIAAKVLSAFRSACKAKRIDADSVGSIVVNHEAATWRGGGLGGDKSPSLGRQAKVTSWVVGGKDIGSPMASKLIAAIYNVERAKDVYDKDSPERFIRKPAFLDKLAGRKVKVVRDGKPSDAIAFLKS</sequence>
<comment type="caution">
    <text evidence="2">The sequence shown here is derived from an EMBL/GenBank/DDBJ whole genome shotgun (WGS) entry which is preliminary data.</text>
</comment>
<keyword evidence="1" id="KW-0175">Coiled coil</keyword>
<evidence type="ECO:0000313" key="2">
    <source>
        <dbReference type="EMBL" id="KKN69266.1"/>
    </source>
</evidence>
<protein>
    <submittedName>
        <fullName evidence="2">Uncharacterized protein</fullName>
    </submittedName>
</protein>
<dbReference type="AlphaFoldDB" id="A0A0F9V6Z7"/>